<protein>
    <submittedName>
        <fullName evidence="3">Murein transglycosylase</fullName>
    </submittedName>
</protein>
<dbReference type="Gene3D" id="1.10.530.10">
    <property type="match status" value="1"/>
</dbReference>
<keyword evidence="2" id="KW-0472">Membrane</keyword>
<evidence type="ECO:0000256" key="2">
    <source>
        <dbReference type="SAM" id="Phobius"/>
    </source>
</evidence>
<name>A0ABW2BYF3_9PSEU</name>
<keyword evidence="2" id="KW-0812">Transmembrane</keyword>
<dbReference type="InterPro" id="IPR023346">
    <property type="entry name" value="Lysozyme-like_dom_sf"/>
</dbReference>
<proteinExistence type="predicted"/>
<evidence type="ECO:0000313" key="4">
    <source>
        <dbReference type="Proteomes" id="UP001596337"/>
    </source>
</evidence>
<feature type="region of interest" description="Disordered" evidence="1">
    <location>
        <begin position="48"/>
        <end position="79"/>
    </location>
</feature>
<sequence length="274" mass="28862">MTEPAGRPRAKRSTSAGSRIAYGKIAGTVALLAAGVVLITTVGVTPPDDAPAADGTQTAAPMPGVATPESAPPAPIDRPNASDAARLTAWAKRIARKTTIPARALAAYGRTEMWMRSEAPDCRLSWATVAGIADVASEHGTVAGGRIDRDGMATTPILGPLRDGTNGMAKVPDTDDGTLDGAARWDRAVGPLQIMPKRWHRWRARATRDGKVPDPHNIDDAALTAGRILCGTKADLAHPNGWWRAVRAYRGGHDAAGFARKVFTSADRYAELAH</sequence>
<dbReference type="SUPFAM" id="SSF53955">
    <property type="entry name" value="Lysozyme-like"/>
    <property type="match status" value="1"/>
</dbReference>
<comment type="caution">
    <text evidence="3">The sequence shown here is derived from an EMBL/GenBank/DDBJ whole genome shotgun (WGS) entry which is preliminary data.</text>
</comment>
<gene>
    <name evidence="3" type="ORF">ACFQGD_09400</name>
</gene>
<dbReference type="EMBL" id="JBHSXX010000001">
    <property type="protein sequence ID" value="MFC6867365.1"/>
    <property type="molecule type" value="Genomic_DNA"/>
</dbReference>
<evidence type="ECO:0000313" key="3">
    <source>
        <dbReference type="EMBL" id="MFC6867365.1"/>
    </source>
</evidence>
<evidence type="ECO:0000256" key="1">
    <source>
        <dbReference type="SAM" id="MobiDB-lite"/>
    </source>
</evidence>
<dbReference type="RefSeq" id="WP_345403371.1">
    <property type="nucleotide sequence ID" value="NZ_BAABLA010000114.1"/>
</dbReference>
<organism evidence="3 4">
    <name type="scientific">Haloechinothrix salitolerans</name>
    <dbReference type="NCBI Taxonomy" id="926830"/>
    <lineage>
        <taxon>Bacteria</taxon>
        <taxon>Bacillati</taxon>
        <taxon>Actinomycetota</taxon>
        <taxon>Actinomycetes</taxon>
        <taxon>Pseudonocardiales</taxon>
        <taxon>Pseudonocardiaceae</taxon>
        <taxon>Haloechinothrix</taxon>
    </lineage>
</organism>
<accession>A0ABW2BYF3</accession>
<keyword evidence="2" id="KW-1133">Transmembrane helix</keyword>
<reference evidence="4" key="1">
    <citation type="journal article" date="2019" name="Int. J. Syst. Evol. Microbiol.">
        <title>The Global Catalogue of Microorganisms (GCM) 10K type strain sequencing project: providing services to taxonomists for standard genome sequencing and annotation.</title>
        <authorList>
            <consortium name="The Broad Institute Genomics Platform"/>
            <consortium name="The Broad Institute Genome Sequencing Center for Infectious Disease"/>
            <person name="Wu L."/>
            <person name="Ma J."/>
        </authorList>
    </citation>
    <scope>NUCLEOTIDE SEQUENCE [LARGE SCALE GENOMIC DNA]</scope>
    <source>
        <strain evidence="4">KCTC 32255</strain>
    </source>
</reference>
<keyword evidence="4" id="KW-1185">Reference proteome</keyword>
<dbReference type="Proteomes" id="UP001596337">
    <property type="component" value="Unassembled WGS sequence"/>
</dbReference>
<feature type="transmembrane region" description="Helical" evidence="2">
    <location>
        <begin position="21"/>
        <end position="44"/>
    </location>
</feature>